<dbReference type="EMBL" id="WEHX01000097">
    <property type="protein sequence ID" value="KAB7654728.1"/>
    <property type="molecule type" value="Genomic_DNA"/>
</dbReference>
<evidence type="ECO:0000313" key="3">
    <source>
        <dbReference type="Proteomes" id="UP000430564"/>
    </source>
</evidence>
<evidence type="ECO:0000313" key="2">
    <source>
        <dbReference type="EMBL" id="KAB7654728.1"/>
    </source>
</evidence>
<dbReference type="Pfam" id="PF13328">
    <property type="entry name" value="HD_4"/>
    <property type="match status" value="1"/>
</dbReference>
<dbReference type="InterPro" id="IPR003607">
    <property type="entry name" value="HD/PDEase_dom"/>
</dbReference>
<dbReference type="SMART" id="SM00471">
    <property type="entry name" value="HDc"/>
    <property type="match status" value="1"/>
</dbReference>
<evidence type="ECO:0000259" key="1">
    <source>
        <dbReference type="SMART" id="SM00471"/>
    </source>
</evidence>
<name>A0A6I1EN22_9BURK</name>
<dbReference type="PANTHER" id="PTHR46246">
    <property type="entry name" value="GUANOSINE-3',5'-BIS(DIPHOSPHATE) 3'-PYROPHOSPHOHYDROLASE MESH1"/>
    <property type="match status" value="1"/>
</dbReference>
<dbReference type="SUPFAM" id="SSF109604">
    <property type="entry name" value="HD-domain/PDEase-like"/>
    <property type="match status" value="1"/>
</dbReference>
<dbReference type="Gene3D" id="1.10.3210.10">
    <property type="entry name" value="Hypothetical protein af1432"/>
    <property type="match status" value="1"/>
</dbReference>
<feature type="domain" description="HD/PDEase" evidence="1">
    <location>
        <begin position="26"/>
        <end position="139"/>
    </location>
</feature>
<dbReference type="AlphaFoldDB" id="A0A6I1EN22"/>
<accession>A0A6I1EN22</accession>
<dbReference type="OrthoDB" id="9802385at2"/>
<sequence>MLNTSRIAAAFALAAKVHESQKRKGTSIPYISHPMAVASQVLVWGGTEDQFIAALLHDVLEDGGVEYAESIEADFGPNVLRIVKALSDALPKAGEKKKPWVERKTEYLAHLAQADDEVLLVSAADKWHNLTSIRDDQRKVGDEVFRRFVGSTPVMEEKKRLTLWYYREVVRIYLERGVAGADALERLLREVEDDAAPELRA</sequence>
<proteinExistence type="predicted"/>
<protein>
    <submittedName>
        <fullName evidence="2">HD domain-containing protein</fullName>
    </submittedName>
</protein>
<comment type="caution">
    <text evidence="2">The sequence shown here is derived from an EMBL/GenBank/DDBJ whole genome shotgun (WGS) entry which is preliminary data.</text>
</comment>
<organism evidence="2 3">
    <name type="scientific">Sutterella seckii</name>
    <dbReference type="NCBI Taxonomy" id="1944635"/>
    <lineage>
        <taxon>Bacteria</taxon>
        <taxon>Pseudomonadati</taxon>
        <taxon>Pseudomonadota</taxon>
        <taxon>Betaproteobacteria</taxon>
        <taxon>Burkholderiales</taxon>
        <taxon>Sutterellaceae</taxon>
        <taxon>Sutterella</taxon>
    </lineage>
</organism>
<dbReference type="InterPro" id="IPR052194">
    <property type="entry name" value="MESH1"/>
</dbReference>
<reference evidence="2 3" key="1">
    <citation type="submission" date="2019-10" db="EMBL/GenBank/DDBJ databases">
        <title>Genome diversity of Sutterella seckii.</title>
        <authorList>
            <person name="Chaplin A.V."/>
            <person name="Sokolova S.R."/>
            <person name="Mosin K.A."/>
            <person name="Ivanova E.L."/>
            <person name="Kochetkova T.O."/>
            <person name="Goltsov A.Y."/>
            <person name="Trofimov D.Y."/>
            <person name="Efimov B.A."/>
        </authorList>
    </citation>
    <scope>NUCLEOTIDE SEQUENCE [LARGE SCALE GENOMIC DNA]</scope>
    <source>
        <strain evidence="2 3">ASD393</strain>
    </source>
</reference>
<dbReference type="Proteomes" id="UP000430564">
    <property type="component" value="Unassembled WGS sequence"/>
</dbReference>
<gene>
    <name evidence="2" type="ORF">GBM95_10105</name>
</gene>
<dbReference type="GO" id="GO:0008893">
    <property type="term" value="F:guanosine-3',5'-bis(diphosphate) 3'-diphosphatase activity"/>
    <property type="evidence" value="ECO:0007669"/>
    <property type="project" value="TreeGrafter"/>
</dbReference>
<dbReference type="PANTHER" id="PTHR46246:SF1">
    <property type="entry name" value="GUANOSINE-3',5'-BIS(DIPHOSPHATE) 3'-PYROPHOSPHOHYDROLASE MESH1"/>
    <property type="match status" value="1"/>
</dbReference>